<name>A0A8D5FHS7_9BACT</name>
<organism evidence="1 2">
    <name type="scientific">Desulfomarina profundi</name>
    <dbReference type="NCBI Taxonomy" id="2772557"/>
    <lineage>
        <taxon>Bacteria</taxon>
        <taxon>Pseudomonadati</taxon>
        <taxon>Thermodesulfobacteriota</taxon>
        <taxon>Desulfobulbia</taxon>
        <taxon>Desulfobulbales</taxon>
        <taxon>Desulfobulbaceae</taxon>
        <taxon>Desulfomarina</taxon>
    </lineage>
</organism>
<proteinExistence type="predicted"/>
<sequence length="369" mass="41867">MSLGKFEAIYYPYFEPPVDWLKTYLLFYDRIKSIIPEGANYNFSDSLNKILDSCPDCFSSISPGINDIKINTINFDILEQTFNYISSQNKHNNERTIVLDKQGSISISGFSFLHQDKVSENVRILLRKYNLVDKDGSNILSDIQNGQYIIVNENACDLIVSNVASNLSKKYGLPSLTDKLLFNSFNNISELSTYSGSGSSNMLASSVINLLVPDNISLLSEKDYLELKQAFNDLKVPFHRLIKEQFNLYSLNDIHDENELKEKVKSISIEFSKEYSKFRQTRWIKKFKKWGPIGIGSLFTLAGATFSNPIIAISSAATSITIQIISESKLLKSPQNNKSEVYSLLASLEDKILYKTISNELLIENEIWT</sequence>
<reference evidence="1" key="1">
    <citation type="submission" date="2020-09" db="EMBL/GenBank/DDBJ databases">
        <title>Desulfogranum mesoprofundum gen. nov., sp. nov., a novel mesophilic, sulfate-reducing chemolithoautotroph isolated from a deep-sea hydrothermal vent chimney in the Suiyo Seamount.</title>
        <authorList>
            <person name="Hashimoto Y."/>
            <person name="Nakagawa S."/>
        </authorList>
    </citation>
    <scope>NUCLEOTIDE SEQUENCE</scope>
    <source>
        <strain evidence="1">KT2</strain>
    </source>
</reference>
<evidence type="ECO:0000313" key="2">
    <source>
        <dbReference type="Proteomes" id="UP000826725"/>
    </source>
</evidence>
<dbReference type="Proteomes" id="UP000826725">
    <property type="component" value="Chromosome"/>
</dbReference>
<dbReference type="RefSeq" id="WP_228854022.1">
    <property type="nucleotide sequence ID" value="NZ_AP024086.1"/>
</dbReference>
<gene>
    <name evidence="1" type="ORF">DGMP_22810</name>
</gene>
<evidence type="ECO:0000313" key="1">
    <source>
        <dbReference type="EMBL" id="BCL61588.1"/>
    </source>
</evidence>
<dbReference type="AlphaFoldDB" id="A0A8D5FHS7"/>
<accession>A0A8D5FHS7</accession>
<keyword evidence="2" id="KW-1185">Reference proteome</keyword>
<dbReference type="KEGG" id="dbk:DGMP_22810"/>
<dbReference type="EMBL" id="AP024086">
    <property type="protein sequence ID" value="BCL61588.1"/>
    <property type="molecule type" value="Genomic_DNA"/>
</dbReference>
<protein>
    <submittedName>
        <fullName evidence="1">Uncharacterized protein</fullName>
    </submittedName>
</protein>